<comment type="caution">
    <text evidence="1">The sequence shown here is derived from an EMBL/GenBank/DDBJ whole genome shotgun (WGS) entry which is preliminary data.</text>
</comment>
<gene>
    <name evidence="1" type="ORF">AZE42_13793</name>
</gene>
<evidence type="ECO:0000313" key="2">
    <source>
        <dbReference type="Proteomes" id="UP000183567"/>
    </source>
</evidence>
<dbReference type="Proteomes" id="UP000183567">
    <property type="component" value="Unassembled WGS sequence"/>
</dbReference>
<protein>
    <submittedName>
        <fullName evidence="1">Uncharacterized protein</fullName>
    </submittedName>
</protein>
<dbReference type="EMBL" id="LVVM01005049">
    <property type="protein sequence ID" value="OJA11482.1"/>
    <property type="molecule type" value="Genomic_DNA"/>
</dbReference>
<name>A0A1J8QPZ8_9AGAM</name>
<dbReference type="AlphaFoldDB" id="A0A1J8QPZ8"/>
<organism evidence="1 2">
    <name type="scientific">Rhizopogon vesiculosus</name>
    <dbReference type="NCBI Taxonomy" id="180088"/>
    <lineage>
        <taxon>Eukaryota</taxon>
        <taxon>Fungi</taxon>
        <taxon>Dikarya</taxon>
        <taxon>Basidiomycota</taxon>
        <taxon>Agaricomycotina</taxon>
        <taxon>Agaricomycetes</taxon>
        <taxon>Agaricomycetidae</taxon>
        <taxon>Boletales</taxon>
        <taxon>Suillineae</taxon>
        <taxon>Rhizopogonaceae</taxon>
        <taxon>Rhizopogon</taxon>
    </lineage>
</organism>
<sequence length="101" mass="11698">MVQKSNIPRILKALLVTVIQALKILEQLEILLQPLSHLDYLARTHPGTRKKIQSRSLKVTTALWPAILYRGDTPGKDFEPEDIIDELFREHLITIFVHSFR</sequence>
<accession>A0A1J8QPZ8</accession>
<evidence type="ECO:0000313" key="1">
    <source>
        <dbReference type="EMBL" id="OJA11482.1"/>
    </source>
</evidence>
<keyword evidence="2" id="KW-1185">Reference proteome</keyword>
<dbReference type="InterPro" id="IPR046521">
    <property type="entry name" value="DUF6698"/>
</dbReference>
<dbReference type="Pfam" id="PF20414">
    <property type="entry name" value="DUF6698"/>
    <property type="match status" value="1"/>
</dbReference>
<proteinExistence type="predicted"/>
<dbReference type="OrthoDB" id="3220614at2759"/>
<reference evidence="1 2" key="1">
    <citation type="submission" date="2016-03" db="EMBL/GenBank/DDBJ databases">
        <title>Comparative genomics of the ectomycorrhizal sister species Rhizopogon vinicolor and Rhizopogon vesiculosus (Basidiomycota: Boletales) reveals a divergence of the mating type B locus.</title>
        <authorList>
            <person name="Mujic A.B."/>
            <person name="Kuo A."/>
            <person name="Tritt A."/>
            <person name="Lipzen A."/>
            <person name="Chen C."/>
            <person name="Johnson J."/>
            <person name="Sharma A."/>
            <person name="Barry K."/>
            <person name="Grigoriev I.V."/>
            <person name="Spatafora J.W."/>
        </authorList>
    </citation>
    <scope>NUCLEOTIDE SEQUENCE [LARGE SCALE GENOMIC DNA]</scope>
    <source>
        <strain evidence="1 2">AM-OR11-056</strain>
    </source>
</reference>